<dbReference type="eggNOG" id="COG2373">
    <property type="taxonomic scope" value="Bacteria"/>
</dbReference>
<reference evidence="2" key="1">
    <citation type="submission" date="2005-10" db="EMBL/GenBank/DDBJ databases">
        <title>Complete sequence of Pelobacter carbinolicus DSM 2380.</title>
        <authorList>
            <person name="Copeland A."/>
            <person name="Lucas S."/>
            <person name="Lapidus A."/>
            <person name="Barry K."/>
            <person name="Detter J.C."/>
            <person name="Glavina T."/>
            <person name="Hammon N."/>
            <person name="Israni S."/>
            <person name="Pitluck S."/>
            <person name="Chertkov O."/>
            <person name="Schmutz J."/>
            <person name="Larimer F."/>
            <person name="Land M."/>
            <person name="Kyrpides N."/>
            <person name="Ivanova N."/>
            <person name="Richardson P."/>
        </authorList>
    </citation>
    <scope>NUCLEOTIDE SEQUENCE [LARGE SCALE GENOMIC DNA]</scope>
    <source>
        <strain evidence="2">DSM 2380 / NBRC 103641 / GraBd1</strain>
    </source>
</reference>
<accession>Q3A5K2</accession>
<sequence>MKINDATFTVLPVSGTGQAKPQPDDTSVWRPGQILRATVMALKDGQVTLQMSGRTVAARSTLGLREGQQLLLHVTSSAGEVQLQPLGLNPENQHKALLQLLDAGWKLPALARHLQSRDHREKNPLLDPFGKALKMFMEGVEGSTGKVDGNILTTLLESLGVIRLKHDQPPANLSQTLTLLFEEGIDGKDAATERATDALQGLDMIRHFNLQREAEGIALLPLPLPFIEQGFLLVEDCGERPEAESNASKKLSIFLSLERLGELRIDMLWDADKLRIKFTCDKPKTSRMLSAFSEELCQALHFGPSPEILFTTGKTRPEEDFMAHLGNDTHGFVNTRI</sequence>
<keyword evidence="2" id="KW-1185">Reference proteome</keyword>
<name>Q3A5K2_SYNC1</name>
<dbReference type="EMBL" id="CP000142">
    <property type="protein sequence ID" value="ABA88355.1"/>
    <property type="molecule type" value="Genomic_DNA"/>
</dbReference>
<dbReference type="InterPro" id="IPR038610">
    <property type="entry name" value="FliK-like_C_sf"/>
</dbReference>
<dbReference type="KEGG" id="pca:Pcar_1106"/>
<evidence type="ECO:0000313" key="1">
    <source>
        <dbReference type="EMBL" id="ABA88355.1"/>
    </source>
</evidence>
<dbReference type="STRING" id="338963.Pcar_1106"/>
<evidence type="ECO:0000313" key="2">
    <source>
        <dbReference type="Proteomes" id="UP000002534"/>
    </source>
</evidence>
<dbReference type="OrthoDB" id="5401450at2"/>
<dbReference type="HOGENOM" id="CLU_782405_0_0_7"/>
<protein>
    <submittedName>
        <fullName evidence="1">FliK domain protein</fullName>
    </submittedName>
</protein>
<reference evidence="1 2" key="2">
    <citation type="journal article" date="2012" name="BMC Genomics">
        <title>The genome of Pelobacter carbinolicus reveals surprising metabolic capabilities and physiological features.</title>
        <authorList>
            <person name="Aklujkar M."/>
            <person name="Haveman S.A."/>
            <person name="Didonato R.Jr."/>
            <person name="Chertkov O."/>
            <person name="Han C.S."/>
            <person name="Land M.L."/>
            <person name="Brown P."/>
            <person name="Lovley D.R."/>
        </authorList>
    </citation>
    <scope>NUCLEOTIDE SEQUENCE [LARGE SCALE GENOMIC DNA]</scope>
    <source>
        <strain evidence="2">DSM 2380 / NBRC 103641 / GraBd1</strain>
    </source>
</reference>
<dbReference type="Proteomes" id="UP000002534">
    <property type="component" value="Chromosome"/>
</dbReference>
<dbReference type="AlphaFoldDB" id="Q3A5K2"/>
<proteinExistence type="predicted"/>
<dbReference type="Gene3D" id="3.30.750.140">
    <property type="match status" value="1"/>
</dbReference>
<organism evidence="1 2">
    <name type="scientific">Syntrophotalea carbinolica (strain DSM 2380 / NBRC 103641 / GraBd1)</name>
    <name type="common">Pelobacter carbinolicus</name>
    <dbReference type="NCBI Taxonomy" id="338963"/>
    <lineage>
        <taxon>Bacteria</taxon>
        <taxon>Pseudomonadati</taxon>
        <taxon>Thermodesulfobacteriota</taxon>
        <taxon>Desulfuromonadia</taxon>
        <taxon>Desulfuromonadales</taxon>
        <taxon>Syntrophotaleaceae</taxon>
        <taxon>Syntrophotalea</taxon>
    </lineage>
</organism>
<dbReference type="RefSeq" id="WP_011340824.1">
    <property type="nucleotide sequence ID" value="NC_007498.2"/>
</dbReference>
<gene>
    <name evidence="1" type="ordered locus">Pcar_1106</name>
</gene>